<protein>
    <recommendedName>
        <fullName evidence="3">Methyltransferase domain-containing protein</fullName>
    </recommendedName>
</protein>
<reference evidence="1" key="1">
    <citation type="submission" date="2023-02" db="EMBL/GenBank/DDBJ databases">
        <title>Identification and recombinant expression of a fungal hydrolase from Papiliotrema laurentii that hydrolyzes apple cutin and clears colloidal polyester polyurethane.</title>
        <authorList>
            <consortium name="DOE Joint Genome Institute"/>
            <person name="Roman V.A."/>
            <person name="Bojanowski C."/>
            <person name="Crable B.R."/>
            <person name="Wagner D.N."/>
            <person name="Hung C.S."/>
            <person name="Nadeau L.J."/>
            <person name="Schratz L."/>
            <person name="Haridas S."/>
            <person name="Pangilinan J."/>
            <person name="Lipzen A."/>
            <person name="Na H."/>
            <person name="Yan M."/>
            <person name="Ng V."/>
            <person name="Grigoriev I.V."/>
            <person name="Spatafora J.W."/>
            <person name="Barlow D."/>
            <person name="Biffinger J."/>
            <person name="Kelley-Loughnane N."/>
            <person name="Varaljay V.A."/>
            <person name="Crookes-Goodson W.J."/>
        </authorList>
    </citation>
    <scope>NUCLEOTIDE SEQUENCE</scope>
    <source>
        <strain evidence="1">5307AH</strain>
    </source>
</reference>
<dbReference type="Proteomes" id="UP001182556">
    <property type="component" value="Unassembled WGS sequence"/>
</dbReference>
<dbReference type="EMBL" id="JAODAN010000009">
    <property type="protein sequence ID" value="KAK1922179.1"/>
    <property type="molecule type" value="Genomic_DNA"/>
</dbReference>
<name>A0AAD9CWS4_PAPLA</name>
<evidence type="ECO:0000313" key="1">
    <source>
        <dbReference type="EMBL" id="KAK1922179.1"/>
    </source>
</evidence>
<organism evidence="1 2">
    <name type="scientific">Papiliotrema laurentii</name>
    <name type="common">Cryptococcus laurentii</name>
    <dbReference type="NCBI Taxonomy" id="5418"/>
    <lineage>
        <taxon>Eukaryota</taxon>
        <taxon>Fungi</taxon>
        <taxon>Dikarya</taxon>
        <taxon>Basidiomycota</taxon>
        <taxon>Agaricomycotina</taxon>
        <taxon>Tremellomycetes</taxon>
        <taxon>Tremellales</taxon>
        <taxon>Rhynchogastremaceae</taxon>
        <taxon>Papiliotrema</taxon>
    </lineage>
</organism>
<gene>
    <name evidence="1" type="ORF">DB88DRAFT_497461</name>
</gene>
<evidence type="ECO:0000313" key="2">
    <source>
        <dbReference type="Proteomes" id="UP001182556"/>
    </source>
</evidence>
<accession>A0AAD9CWS4</accession>
<keyword evidence="2" id="KW-1185">Reference proteome</keyword>
<evidence type="ECO:0008006" key="3">
    <source>
        <dbReference type="Google" id="ProtNLM"/>
    </source>
</evidence>
<proteinExistence type="predicted"/>
<dbReference type="InterPro" id="IPR029063">
    <property type="entry name" value="SAM-dependent_MTases_sf"/>
</dbReference>
<sequence length="245" mass="27730">MGDSHGNINHAMRDNYDQFGVDEYYRKVSSSYRNPFLPSIKQVVWALFNTWWDKEGSHLSTESPPKILDMAAGSGEVTSCLLEWVEAGKQGMTQTLNSRAFVPPKLRTRAGPKLPEGFRFETVATDPYTTSAYTARTQLSCYPLSFSDLANGQVPDGVSPPWAFIICSFALHLVPTSSELFALLYELSTKATWLVVISPHKKPEIKESWGWTLWDVEEWKPSDTLTSEVVREKTRLRLFRSTTLL</sequence>
<comment type="caution">
    <text evidence="1">The sequence shown here is derived from an EMBL/GenBank/DDBJ whole genome shotgun (WGS) entry which is preliminary data.</text>
</comment>
<dbReference type="SUPFAM" id="SSF53335">
    <property type="entry name" value="S-adenosyl-L-methionine-dependent methyltransferases"/>
    <property type="match status" value="1"/>
</dbReference>
<dbReference type="AlphaFoldDB" id="A0AAD9CWS4"/>